<dbReference type="STRING" id="187868.SAMN05192589_10566"/>
<keyword evidence="1" id="KW-0812">Transmembrane</keyword>
<feature type="transmembrane region" description="Helical" evidence="1">
    <location>
        <begin position="12"/>
        <end position="34"/>
    </location>
</feature>
<feature type="transmembrane region" description="Helical" evidence="1">
    <location>
        <begin position="87"/>
        <end position="109"/>
    </location>
</feature>
<dbReference type="Proteomes" id="UP000198781">
    <property type="component" value="Unassembled WGS sequence"/>
</dbReference>
<evidence type="ECO:0000256" key="1">
    <source>
        <dbReference type="SAM" id="Phobius"/>
    </source>
</evidence>
<organism evidence="2 3">
    <name type="scientific">Paracidovorax valerianellae</name>
    <dbReference type="NCBI Taxonomy" id="187868"/>
    <lineage>
        <taxon>Bacteria</taxon>
        <taxon>Pseudomonadati</taxon>
        <taxon>Pseudomonadota</taxon>
        <taxon>Betaproteobacteria</taxon>
        <taxon>Burkholderiales</taxon>
        <taxon>Comamonadaceae</taxon>
        <taxon>Paracidovorax</taxon>
    </lineage>
</organism>
<evidence type="ECO:0000313" key="3">
    <source>
        <dbReference type="Proteomes" id="UP000198781"/>
    </source>
</evidence>
<keyword evidence="1" id="KW-0472">Membrane</keyword>
<accession>A0A1G6T590</accession>
<gene>
    <name evidence="2" type="ORF">SAMN05192589_10566</name>
</gene>
<name>A0A1G6T590_9BURK</name>
<dbReference type="AlphaFoldDB" id="A0A1G6T590"/>
<reference evidence="2 3" key="1">
    <citation type="submission" date="2016-10" db="EMBL/GenBank/DDBJ databases">
        <authorList>
            <person name="de Groot N.N."/>
        </authorList>
    </citation>
    <scope>NUCLEOTIDE SEQUENCE [LARGE SCALE GENOMIC DNA]</scope>
    <source>
        <strain evidence="2 3">DSM 16619</strain>
    </source>
</reference>
<dbReference type="RefSeq" id="WP_092743231.1">
    <property type="nucleotide sequence ID" value="NZ_FMZC01000005.1"/>
</dbReference>
<dbReference type="EMBL" id="FMZC01000005">
    <property type="protein sequence ID" value="SDD24199.1"/>
    <property type="molecule type" value="Genomic_DNA"/>
</dbReference>
<protein>
    <submittedName>
        <fullName evidence="2">Uncharacterized protein</fullName>
    </submittedName>
</protein>
<sequence>MNDIKQIRKLLVWGIPLYIGLIIGSALMVAYILVPTVAAIVVRAPAVRIAPGAQLAPFIALFCLLGIVVGVMRAIPCSDRLIKKFEFAANAAVVASGIALLLVPVTSVVQRFYMPSLGYSVCSELQGNPTMWFTDWVRDSAWCVKGKSLDWVNDQAGSAIGHVTP</sequence>
<evidence type="ECO:0000313" key="2">
    <source>
        <dbReference type="EMBL" id="SDD24199.1"/>
    </source>
</evidence>
<keyword evidence="1" id="KW-1133">Transmembrane helix</keyword>
<feature type="transmembrane region" description="Helical" evidence="1">
    <location>
        <begin position="54"/>
        <end position="75"/>
    </location>
</feature>
<proteinExistence type="predicted"/>
<dbReference type="OrthoDB" id="8811685at2"/>
<keyword evidence="3" id="KW-1185">Reference proteome</keyword>